<organism evidence="10">
    <name type="scientific">Lygus hesperus</name>
    <name type="common">Western plant bug</name>
    <dbReference type="NCBI Taxonomy" id="30085"/>
    <lineage>
        <taxon>Eukaryota</taxon>
        <taxon>Metazoa</taxon>
        <taxon>Ecdysozoa</taxon>
        <taxon>Arthropoda</taxon>
        <taxon>Hexapoda</taxon>
        <taxon>Insecta</taxon>
        <taxon>Pterygota</taxon>
        <taxon>Neoptera</taxon>
        <taxon>Paraneoptera</taxon>
        <taxon>Hemiptera</taxon>
        <taxon>Heteroptera</taxon>
        <taxon>Panheteroptera</taxon>
        <taxon>Cimicomorpha</taxon>
        <taxon>Miridae</taxon>
        <taxon>Mirini</taxon>
        <taxon>Lygus</taxon>
    </lineage>
</organism>
<comment type="catalytic activity">
    <reaction evidence="5">
        <text>(S)-2-hydroxyglutarate + A = 2-oxoglutarate + AH2</text>
        <dbReference type="Rhea" id="RHEA:21252"/>
        <dbReference type="ChEBI" id="CHEBI:13193"/>
        <dbReference type="ChEBI" id="CHEBI:16782"/>
        <dbReference type="ChEBI" id="CHEBI:16810"/>
        <dbReference type="ChEBI" id="CHEBI:17499"/>
        <dbReference type="EC" id="1.1.99.2"/>
    </reaction>
</comment>
<keyword evidence="2" id="KW-0285">Flavoprotein</keyword>
<dbReference type="GO" id="GO:0047545">
    <property type="term" value="F:(S)-2-hydroxyglutarate dehydrogenase activity"/>
    <property type="evidence" value="ECO:0007669"/>
    <property type="project" value="UniProtKB-EC"/>
</dbReference>
<evidence type="ECO:0000256" key="3">
    <source>
        <dbReference type="ARBA" id="ARBA00022827"/>
    </source>
</evidence>
<accession>A0A146LEB7</accession>
<dbReference type="EC" id="1.1.99.2" evidence="7"/>
<dbReference type="InterPro" id="IPR006076">
    <property type="entry name" value="FAD-dep_OxRdtase"/>
</dbReference>
<evidence type="ECO:0000259" key="9">
    <source>
        <dbReference type="Pfam" id="PF01266"/>
    </source>
</evidence>
<sequence>RREDTRQTRQNIFYTSMSSSIISLRCRCSRPRLTRWMSSFSTKQITDQCFDIAVVGGGIVGIAAAREILTRNPQLSCAVIEKEPELARHQSGNNSGVIHAGIYYAPGSMRALLCQKGMNLAYEYLDKRKIPYKKVGKLIVATHTDELPRLATLYDRGLKNNVKDLCIVESRDISDIEPHCVGIRALHSPHTGIVDWGLVTKCFAEDFHEIGGTTLLNFEVKTISNGLVSSRNIDIARYPVTLTSKDDKEVHAGYVLCCAGLFADRVAVMSGGTREPAILPVRGEFLELVEHKRHLVKGNIYPVPDPKFPFLGVHFTPRMDGRVLLGPNAVLAFKREGYKYSDVSISDCWEYLMYPGFRKLALNNAKFGFQEFSKSVFLSLQLEKLKAFIPEITVHDIKRGPSGVRAQALSPKGDLVEDFVFEGGIEQNSRVLHCRNAPSPAATSSMAIAQVLADKMFQLIG</sequence>
<dbReference type="PANTHER" id="PTHR43104">
    <property type="entry name" value="L-2-HYDROXYGLUTARATE DEHYDROGENASE, MITOCHONDRIAL"/>
    <property type="match status" value="1"/>
</dbReference>
<dbReference type="AlphaFoldDB" id="A0A146LEB7"/>
<keyword evidence="4" id="KW-0560">Oxidoreductase</keyword>
<proteinExistence type="inferred from homology"/>
<feature type="domain" description="FAD dependent oxidoreductase" evidence="9">
    <location>
        <begin position="51"/>
        <end position="454"/>
    </location>
</feature>
<evidence type="ECO:0000256" key="7">
    <source>
        <dbReference type="ARBA" id="ARBA00038878"/>
    </source>
</evidence>
<evidence type="ECO:0000256" key="4">
    <source>
        <dbReference type="ARBA" id="ARBA00023002"/>
    </source>
</evidence>
<gene>
    <name evidence="10" type="primary">CBG06643_1</name>
    <name evidence="10" type="ORF">g.44629</name>
</gene>
<protein>
    <recommendedName>
        <fullName evidence="8">L-2-hydroxyglutarate dehydrogenase, mitochondrial</fullName>
        <ecNumber evidence="7">1.1.99.2</ecNumber>
    </recommendedName>
</protein>
<dbReference type="PANTHER" id="PTHR43104:SF2">
    <property type="entry name" value="L-2-HYDROXYGLUTARATE DEHYDROGENASE, MITOCHONDRIAL"/>
    <property type="match status" value="1"/>
</dbReference>
<evidence type="ECO:0000256" key="1">
    <source>
        <dbReference type="ARBA" id="ARBA00001974"/>
    </source>
</evidence>
<dbReference type="Gene3D" id="3.30.9.10">
    <property type="entry name" value="D-Amino Acid Oxidase, subunit A, domain 2"/>
    <property type="match status" value="1"/>
</dbReference>
<reference evidence="10" key="1">
    <citation type="journal article" date="2016" name="Gigascience">
        <title>De novo construction of an expanded transcriptome assembly for the western tarnished plant bug, Lygus hesperus.</title>
        <authorList>
            <person name="Tassone E.E."/>
            <person name="Geib S.M."/>
            <person name="Hall B."/>
            <person name="Fabrick J.A."/>
            <person name="Brent C.S."/>
            <person name="Hull J.J."/>
        </authorList>
    </citation>
    <scope>NUCLEOTIDE SEQUENCE</scope>
</reference>
<evidence type="ECO:0000313" key="10">
    <source>
        <dbReference type="EMBL" id="JAQ06643.1"/>
    </source>
</evidence>
<evidence type="ECO:0000256" key="6">
    <source>
        <dbReference type="ARBA" id="ARBA00037941"/>
    </source>
</evidence>
<name>A0A146LEB7_LYGHE</name>
<dbReference type="Pfam" id="PF01266">
    <property type="entry name" value="DAO"/>
    <property type="match status" value="1"/>
</dbReference>
<dbReference type="SUPFAM" id="SSF51905">
    <property type="entry name" value="FAD/NAD(P)-binding domain"/>
    <property type="match status" value="1"/>
</dbReference>
<dbReference type="EMBL" id="GDHC01011986">
    <property type="protein sequence ID" value="JAQ06643.1"/>
    <property type="molecule type" value="Transcribed_RNA"/>
</dbReference>
<dbReference type="Gene3D" id="3.50.50.60">
    <property type="entry name" value="FAD/NAD(P)-binding domain"/>
    <property type="match status" value="1"/>
</dbReference>
<evidence type="ECO:0000256" key="5">
    <source>
        <dbReference type="ARBA" id="ARBA00036066"/>
    </source>
</evidence>
<evidence type="ECO:0000256" key="2">
    <source>
        <dbReference type="ARBA" id="ARBA00022630"/>
    </source>
</evidence>
<dbReference type="NCBIfam" id="NF008726">
    <property type="entry name" value="PRK11728.1"/>
    <property type="match status" value="1"/>
</dbReference>
<keyword evidence="3" id="KW-0274">FAD</keyword>
<comment type="cofactor">
    <cofactor evidence="1">
        <name>FAD</name>
        <dbReference type="ChEBI" id="CHEBI:57692"/>
    </cofactor>
</comment>
<feature type="non-terminal residue" evidence="10">
    <location>
        <position position="1"/>
    </location>
</feature>
<evidence type="ECO:0000256" key="8">
    <source>
        <dbReference type="ARBA" id="ARBA00041137"/>
    </source>
</evidence>
<dbReference type="InterPro" id="IPR036188">
    <property type="entry name" value="FAD/NAD-bd_sf"/>
</dbReference>
<comment type="similarity">
    <text evidence="6">Belongs to the L2HGDH family.</text>
</comment>